<evidence type="ECO:0000313" key="8">
    <source>
        <dbReference type="Proteomes" id="UP000734854"/>
    </source>
</evidence>
<comment type="caution">
    <text evidence="7">The sequence shown here is derived from an EMBL/GenBank/DDBJ whole genome shotgun (WGS) entry which is preliminary data.</text>
</comment>
<dbReference type="Pfam" id="PF05915">
    <property type="entry name" value="TMEM_230_134"/>
    <property type="match status" value="1"/>
</dbReference>
<comment type="similarity">
    <text evidence="2">Belongs to the TMEM134/TMEM230 family.</text>
</comment>
<evidence type="ECO:0000256" key="1">
    <source>
        <dbReference type="ARBA" id="ARBA00004141"/>
    </source>
</evidence>
<sequence>MTRFLNAGTLAGASTASSCGLVSRSRASVVLNLRRFSSRPQKVQLFELEVDADGSSSEVEVLGMRRLEDAIRAIIVRRSAPDWLPFVPGSSYWVPPRRRHHGRHRGVVEFISSLTNPMTDEEMMSFTTARGWPSSAYFVGGSLPLISVYIPILNHSISVVVMLNEMGEEALWCHPHNKNTPSVDLRKKLAVMAYVDHAFSISDEDIFMGDTSRAIQNRPPVKEIAFAVSLLVFGSVSIVVGLIMAANRIGGDRAHGVFFAILGSVLFLPGFYYTRIAYYAYQGYKGFTFDNIPIV</sequence>
<keyword evidence="3 6" id="KW-0812">Transmembrane</keyword>
<protein>
    <recommendedName>
        <fullName evidence="9">Transmembrane protein 230</fullName>
    </recommendedName>
</protein>
<keyword evidence="4 6" id="KW-1133">Transmembrane helix</keyword>
<evidence type="ECO:0000256" key="6">
    <source>
        <dbReference type="SAM" id="Phobius"/>
    </source>
</evidence>
<keyword evidence="5 6" id="KW-0472">Membrane</keyword>
<evidence type="ECO:0000256" key="4">
    <source>
        <dbReference type="ARBA" id="ARBA00022989"/>
    </source>
</evidence>
<evidence type="ECO:0000256" key="3">
    <source>
        <dbReference type="ARBA" id="ARBA00022692"/>
    </source>
</evidence>
<gene>
    <name evidence="7" type="ORF">ZIOFF_005479</name>
</gene>
<comment type="subcellular location">
    <subcellularLocation>
        <location evidence="1">Membrane</location>
        <topology evidence="1">Multi-pass membrane protein</topology>
    </subcellularLocation>
</comment>
<organism evidence="7 8">
    <name type="scientific">Zingiber officinale</name>
    <name type="common">Ginger</name>
    <name type="synonym">Amomum zingiber</name>
    <dbReference type="NCBI Taxonomy" id="94328"/>
    <lineage>
        <taxon>Eukaryota</taxon>
        <taxon>Viridiplantae</taxon>
        <taxon>Streptophyta</taxon>
        <taxon>Embryophyta</taxon>
        <taxon>Tracheophyta</taxon>
        <taxon>Spermatophyta</taxon>
        <taxon>Magnoliopsida</taxon>
        <taxon>Liliopsida</taxon>
        <taxon>Zingiberales</taxon>
        <taxon>Zingiberaceae</taxon>
        <taxon>Zingiber</taxon>
    </lineage>
</organism>
<evidence type="ECO:0008006" key="9">
    <source>
        <dbReference type="Google" id="ProtNLM"/>
    </source>
</evidence>
<evidence type="ECO:0000256" key="2">
    <source>
        <dbReference type="ARBA" id="ARBA00007743"/>
    </source>
</evidence>
<evidence type="ECO:0000256" key="5">
    <source>
        <dbReference type="ARBA" id="ARBA00023136"/>
    </source>
</evidence>
<proteinExistence type="inferred from homology"/>
<dbReference type="EMBL" id="JACMSC010000002">
    <property type="protein sequence ID" value="KAG6531663.1"/>
    <property type="molecule type" value="Genomic_DNA"/>
</dbReference>
<dbReference type="PANTHER" id="PTHR33972:SF2">
    <property type="entry name" value="OS04G0606700 PROTEIN"/>
    <property type="match status" value="1"/>
</dbReference>
<accession>A0A8J5HMG9</accession>
<name>A0A8J5HMG9_ZINOF</name>
<dbReference type="PANTHER" id="PTHR33972">
    <property type="entry name" value="EXPRESSED PROTEIN"/>
    <property type="match status" value="1"/>
</dbReference>
<dbReference type="Proteomes" id="UP000734854">
    <property type="component" value="Unassembled WGS sequence"/>
</dbReference>
<evidence type="ECO:0000313" key="7">
    <source>
        <dbReference type="EMBL" id="KAG6531663.1"/>
    </source>
</evidence>
<dbReference type="GO" id="GO:0016020">
    <property type="term" value="C:membrane"/>
    <property type="evidence" value="ECO:0007669"/>
    <property type="project" value="UniProtKB-SubCell"/>
</dbReference>
<feature type="transmembrane region" description="Helical" evidence="6">
    <location>
        <begin position="224"/>
        <end position="245"/>
    </location>
</feature>
<dbReference type="AlphaFoldDB" id="A0A8J5HMG9"/>
<keyword evidence="8" id="KW-1185">Reference proteome</keyword>
<reference evidence="7 8" key="1">
    <citation type="submission" date="2020-08" db="EMBL/GenBank/DDBJ databases">
        <title>Plant Genome Project.</title>
        <authorList>
            <person name="Zhang R.-G."/>
        </authorList>
    </citation>
    <scope>NUCLEOTIDE SEQUENCE [LARGE SCALE GENOMIC DNA]</scope>
    <source>
        <tissue evidence="7">Rhizome</tissue>
    </source>
</reference>
<dbReference type="InterPro" id="IPR008590">
    <property type="entry name" value="TMEM_230/134"/>
</dbReference>
<dbReference type="PROSITE" id="PS51257">
    <property type="entry name" value="PROKAR_LIPOPROTEIN"/>
    <property type="match status" value="1"/>
</dbReference>
<feature type="transmembrane region" description="Helical" evidence="6">
    <location>
        <begin position="257"/>
        <end position="281"/>
    </location>
</feature>